<dbReference type="InterPro" id="IPR027417">
    <property type="entry name" value="P-loop_NTPase"/>
</dbReference>
<feature type="compositionally biased region" description="Basic and acidic residues" evidence="2">
    <location>
        <begin position="174"/>
        <end position="192"/>
    </location>
</feature>
<dbReference type="Gene3D" id="3.40.50.300">
    <property type="entry name" value="P-loop containing nucleotide triphosphate hydrolases"/>
    <property type="match status" value="1"/>
</dbReference>
<dbReference type="Pfam" id="PF24883">
    <property type="entry name" value="NPHP3_N"/>
    <property type="match status" value="1"/>
</dbReference>
<dbReference type="AlphaFoldDB" id="A0A6A6S423"/>
<feature type="domain" description="Nephrocystin 3-like N-terminal" evidence="4">
    <location>
        <begin position="78"/>
        <end position="187"/>
    </location>
</feature>
<name>A0A6A6S423_9PLEO</name>
<reference evidence="5" key="1">
    <citation type="journal article" date="2020" name="Stud. Mycol.">
        <title>101 Dothideomycetes genomes: a test case for predicting lifestyles and emergence of pathogens.</title>
        <authorList>
            <person name="Haridas S."/>
            <person name="Albert R."/>
            <person name="Binder M."/>
            <person name="Bloem J."/>
            <person name="Labutti K."/>
            <person name="Salamov A."/>
            <person name="Andreopoulos B."/>
            <person name="Baker S."/>
            <person name="Barry K."/>
            <person name="Bills G."/>
            <person name="Bluhm B."/>
            <person name="Cannon C."/>
            <person name="Castanera R."/>
            <person name="Culley D."/>
            <person name="Daum C."/>
            <person name="Ezra D."/>
            <person name="Gonzalez J."/>
            <person name="Henrissat B."/>
            <person name="Kuo A."/>
            <person name="Liang C."/>
            <person name="Lipzen A."/>
            <person name="Lutzoni F."/>
            <person name="Magnuson J."/>
            <person name="Mondo S."/>
            <person name="Nolan M."/>
            <person name="Ohm R."/>
            <person name="Pangilinan J."/>
            <person name="Park H.-J."/>
            <person name="Ramirez L."/>
            <person name="Alfaro M."/>
            <person name="Sun H."/>
            <person name="Tritt A."/>
            <person name="Yoshinaga Y."/>
            <person name="Zwiers L.-H."/>
            <person name="Turgeon B."/>
            <person name="Goodwin S."/>
            <person name="Spatafora J."/>
            <person name="Crous P."/>
            <person name="Grigoriev I."/>
        </authorList>
    </citation>
    <scope>NUCLEOTIDE SEQUENCE</scope>
    <source>
        <strain evidence="5">CBS 473.64</strain>
    </source>
</reference>
<dbReference type="PANTHER" id="PTHR10039">
    <property type="entry name" value="AMELOGENIN"/>
    <property type="match status" value="1"/>
</dbReference>
<evidence type="ECO:0000313" key="5">
    <source>
        <dbReference type="EMBL" id="KAF2640904.1"/>
    </source>
</evidence>
<evidence type="ECO:0000256" key="1">
    <source>
        <dbReference type="ARBA" id="ARBA00022737"/>
    </source>
</evidence>
<dbReference type="Proteomes" id="UP000799753">
    <property type="component" value="Unassembled WGS sequence"/>
</dbReference>
<organism evidence="5 6">
    <name type="scientific">Massarina eburnea CBS 473.64</name>
    <dbReference type="NCBI Taxonomy" id="1395130"/>
    <lineage>
        <taxon>Eukaryota</taxon>
        <taxon>Fungi</taxon>
        <taxon>Dikarya</taxon>
        <taxon>Ascomycota</taxon>
        <taxon>Pezizomycotina</taxon>
        <taxon>Dothideomycetes</taxon>
        <taxon>Pleosporomycetidae</taxon>
        <taxon>Pleosporales</taxon>
        <taxon>Massarineae</taxon>
        <taxon>Massarinaceae</taxon>
        <taxon>Massarina</taxon>
    </lineage>
</organism>
<gene>
    <name evidence="5" type="ORF">P280DRAFT_518246</name>
</gene>
<feature type="signal peptide" evidence="3">
    <location>
        <begin position="1"/>
        <end position="16"/>
    </location>
</feature>
<sequence>MAWILLAVLSYIDLKGKLPNGNNATRNEAVNAIQINAPVRVFANYANDPNEQAFLRSLEPCDFELVQYERRKTIAAETYQWFLREKQFQRWNTGNKVLWISGKPGSGKRFIANYLCEHLEQQKHILMQFVFDSKSAEPEDLQSLNNFYQTLLLRQIPQLDAEMRARYFKKVREKVKQEHPNDDPLKEEDLKE</sequence>
<evidence type="ECO:0000259" key="4">
    <source>
        <dbReference type="Pfam" id="PF24883"/>
    </source>
</evidence>
<proteinExistence type="predicted"/>
<keyword evidence="6" id="KW-1185">Reference proteome</keyword>
<evidence type="ECO:0000256" key="2">
    <source>
        <dbReference type="SAM" id="MobiDB-lite"/>
    </source>
</evidence>
<evidence type="ECO:0000256" key="3">
    <source>
        <dbReference type="SAM" id="SignalP"/>
    </source>
</evidence>
<accession>A0A6A6S423</accession>
<feature type="chain" id="PRO_5025401898" description="Nephrocystin 3-like N-terminal domain-containing protein" evidence="3">
    <location>
        <begin position="17"/>
        <end position="192"/>
    </location>
</feature>
<feature type="region of interest" description="Disordered" evidence="2">
    <location>
        <begin position="173"/>
        <end position="192"/>
    </location>
</feature>
<keyword evidence="3" id="KW-0732">Signal</keyword>
<dbReference type="PANTHER" id="PTHR10039:SF5">
    <property type="entry name" value="NACHT DOMAIN-CONTAINING PROTEIN"/>
    <property type="match status" value="1"/>
</dbReference>
<dbReference type="SUPFAM" id="SSF52540">
    <property type="entry name" value="P-loop containing nucleoside triphosphate hydrolases"/>
    <property type="match status" value="1"/>
</dbReference>
<protein>
    <recommendedName>
        <fullName evidence="4">Nephrocystin 3-like N-terminal domain-containing protein</fullName>
    </recommendedName>
</protein>
<dbReference type="OrthoDB" id="7464126at2759"/>
<dbReference type="EMBL" id="MU006784">
    <property type="protein sequence ID" value="KAF2640904.1"/>
    <property type="molecule type" value="Genomic_DNA"/>
</dbReference>
<keyword evidence="1" id="KW-0677">Repeat</keyword>
<dbReference type="InterPro" id="IPR056884">
    <property type="entry name" value="NPHP3-like_N"/>
</dbReference>
<evidence type="ECO:0000313" key="6">
    <source>
        <dbReference type="Proteomes" id="UP000799753"/>
    </source>
</evidence>